<name>A0ABT5TJ72_9GAMM</name>
<dbReference type="CDD" id="cd04179">
    <property type="entry name" value="DPM_DPG-synthase_like"/>
    <property type="match status" value="1"/>
</dbReference>
<gene>
    <name evidence="2" type="ORF">PQR79_05785</name>
</gene>
<dbReference type="Gene3D" id="3.90.550.10">
    <property type="entry name" value="Spore Coat Polysaccharide Biosynthesis Protein SpsA, Chain A"/>
    <property type="match status" value="1"/>
</dbReference>
<dbReference type="PANTHER" id="PTHR48090">
    <property type="entry name" value="UNDECAPRENYL-PHOSPHATE 4-DEOXY-4-FORMAMIDO-L-ARABINOSE TRANSFERASE-RELATED"/>
    <property type="match status" value="1"/>
</dbReference>
<accession>A0ABT5TJ72</accession>
<dbReference type="InterPro" id="IPR029044">
    <property type="entry name" value="Nucleotide-diphossugar_trans"/>
</dbReference>
<dbReference type="InterPro" id="IPR001173">
    <property type="entry name" value="Glyco_trans_2-like"/>
</dbReference>
<proteinExistence type="predicted"/>
<keyword evidence="3" id="KW-1185">Reference proteome</keyword>
<reference evidence="2 3" key="1">
    <citation type="submission" date="2023-02" db="EMBL/GenBank/DDBJ databases">
        <title>Genome sequence of Shewanella metallivivens ER-Te-42B-Light, sp. nov., enriched from sulfide tube worms (Riftia pachyptila) isolated from Explorer Ridge in the Pacific Ocean.</title>
        <authorList>
            <person name="Maltman C."/>
            <person name="Kuzyk S.B."/>
            <person name="Kyndt J.A."/>
            <person name="Yurkov V."/>
        </authorList>
    </citation>
    <scope>NUCLEOTIDE SEQUENCE [LARGE SCALE GENOMIC DNA]</scope>
    <source>
        <strain evidence="2 3">ER-Te-42B-Light</strain>
    </source>
</reference>
<dbReference type="Proteomes" id="UP001213691">
    <property type="component" value="Unassembled WGS sequence"/>
</dbReference>
<evidence type="ECO:0000259" key="1">
    <source>
        <dbReference type="Pfam" id="PF00535"/>
    </source>
</evidence>
<evidence type="ECO:0000313" key="3">
    <source>
        <dbReference type="Proteomes" id="UP001213691"/>
    </source>
</evidence>
<dbReference type="RefSeq" id="WP_238107102.1">
    <property type="nucleotide sequence ID" value="NZ_JAQQPZ010000003.1"/>
</dbReference>
<dbReference type="SUPFAM" id="SSF53448">
    <property type="entry name" value="Nucleotide-diphospho-sugar transferases"/>
    <property type="match status" value="1"/>
</dbReference>
<dbReference type="Pfam" id="PF00535">
    <property type="entry name" value="Glycos_transf_2"/>
    <property type="match status" value="1"/>
</dbReference>
<dbReference type="EMBL" id="JAQQPZ010000003">
    <property type="protein sequence ID" value="MDD8058643.1"/>
    <property type="molecule type" value="Genomic_DNA"/>
</dbReference>
<dbReference type="InterPro" id="IPR050256">
    <property type="entry name" value="Glycosyltransferase_2"/>
</dbReference>
<organism evidence="2 3">
    <name type="scientific">Shewanella metallivivens</name>
    <dbReference type="NCBI Taxonomy" id="2872342"/>
    <lineage>
        <taxon>Bacteria</taxon>
        <taxon>Pseudomonadati</taxon>
        <taxon>Pseudomonadota</taxon>
        <taxon>Gammaproteobacteria</taxon>
        <taxon>Alteromonadales</taxon>
        <taxon>Shewanellaceae</taxon>
        <taxon>Shewanella</taxon>
    </lineage>
</organism>
<sequence>MASNKIAIIIPAFNEETTINFVIKEIFDLIDDKINIIVVSDCSSDNTASVANESGAIVLELTKNHGYAGAINEGLSHAIAKLDVDYLITMDADGQHDPKSVKILINRLLVNDIDLVVGKRQYTARFSEKLYSLFFKIYFKINDPLCGLKGYKKSIYLEYGTFETFDSIGTELLTWALINNKNVSQIPVKIRSREDSPRFGSGLIINLKILKSLTKTIAYILINKLKN</sequence>
<evidence type="ECO:0000313" key="2">
    <source>
        <dbReference type="EMBL" id="MDD8058643.1"/>
    </source>
</evidence>
<protein>
    <submittedName>
        <fullName evidence="2">Glycosyltransferase family 2 protein</fullName>
    </submittedName>
</protein>
<feature type="domain" description="Glycosyltransferase 2-like" evidence="1">
    <location>
        <begin position="8"/>
        <end position="123"/>
    </location>
</feature>
<comment type="caution">
    <text evidence="2">The sequence shown here is derived from an EMBL/GenBank/DDBJ whole genome shotgun (WGS) entry which is preliminary data.</text>
</comment>